<name>A0A2R6Y1A8_9BACL</name>
<reference evidence="4" key="1">
    <citation type="journal article" date="2018" name="Sci. Rep.">
        <title>Lignite coal burning seam in the remote Altai Mountains harbors a hydrogen-driven thermophilic microbial community.</title>
        <authorList>
            <person name="Kadnikov V.V."/>
            <person name="Mardanov A.V."/>
            <person name="Ivasenko D.A."/>
            <person name="Antsiferov D.V."/>
            <person name="Beletsky A.V."/>
            <person name="Karnachuk O.V."/>
            <person name="Ravin N.V."/>
        </authorList>
    </citation>
    <scope>NUCLEOTIDE SEQUENCE [LARGE SCALE GENOMIC DNA]</scope>
</reference>
<evidence type="ECO:0000259" key="2">
    <source>
        <dbReference type="Pfam" id="PF00582"/>
    </source>
</evidence>
<dbReference type="PANTHER" id="PTHR46268:SF6">
    <property type="entry name" value="UNIVERSAL STRESS PROTEIN UP12"/>
    <property type="match status" value="1"/>
</dbReference>
<feature type="domain" description="UspA" evidence="2">
    <location>
        <begin position="1"/>
        <end position="147"/>
    </location>
</feature>
<dbReference type="Pfam" id="PF00582">
    <property type="entry name" value="Usp"/>
    <property type="match status" value="1"/>
</dbReference>
<evidence type="ECO:0000313" key="4">
    <source>
        <dbReference type="Proteomes" id="UP000244338"/>
    </source>
</evidence>
<dbReference type="InterPro" id="IPR006016">
    <property type="entry name" value="UspA"/>
</dbReference>
<dbReference type="AlphaFoldDB" id="A0A2R6Y1A8"/>
<protein>
    <submittedName>
        <fullName evidence="3">UspA</fullName>
    </submittedName>
</protein>
<gene>
    <name evidence="3" type="ORF">BSOLF_0254</name>
</gene>
<dbReference type="SUPFAM" id="SSF52402">
    <property type="entry name" value="Adenine nucleotide alpha hydrolases-like"/>
    <property type="match status" value="1"/>
</dbReference>
<dbReference type="Proteomes" id="UP000244338">
    <property type="component" value="Unassembled WGS sequence"/>
</dbReference>
<comment type="caution">
    <text evidence="3">The sequence shown here is derived from an EMBL/GenBank/DDBJ whole genome shotgun (WGS) entry which is preliminary data.</text>
</comment>
<evidence type="ECO:0000313" key="3">
    <source>
        <dbReference type="EMBL" id="PTQ56422.1"/>
    </source>
</evidence>
<dbReference type="InterPro" id="IPR006015">
    <property type="entry name" value="Universal_stress_UspA"/>
</dbReference>
<proteinExistence type="inferred from homology"/>
<dbReference type="EMBL" id="PEBX01000029">
    <property type="protein sequence ID" value="PTQ56422.1"/>
    <property type="molecule type" value="Genomic_DNA"/>
</dbReference>
<dbReference type="PRINTS" id="PR01438">
    <property type="entry name" value="UNVRSLSTRESS"/>
</dbReference>
<dbReference type="CDD" id="cd00293">
    <property type="entry name" value="USP-like"/>
    <property type="match status" value="1"/>
</dbReference>
<evidence type="ECO:0000256" key="1">
    <source>
        <dbReference type="ARBA" id="ARBA00008791"/>
    </source>
</evidence>
<dbReference type="InterPro" id="IPR014729">
    <property type="entry name" value="Rossmann-like_a/b/a_fold"/>
</dbReference>
<sequence length="147" mass="16187">MYTSILLAYDGSEHSKRALHAAIECAKLSPDAQLKIVHVVRFDHFEEGVFSQMTGMVSRAEYRELMLKEGEKILSQAKAVAEDAGLTPTYEVLQGDPARAIADFAEAHHVDLIVMGRRGLNALQELFIGSVSHRVLQLAKSAVLIVK</sequence>
<accession>A0A2R6Y1A8</accession>
<dbReference type="Gene3D" id="3.40.50.620">
    <property type="entry name" value="HUPs"/>
    <property type="match status" value="1"/>
</dbReference>
<dbReference type="PANTHER" id="PTHR46268">
    <property type="entry name" value="STRESS RESPONSE PROTEIN NHAX"/>
    <property type="match status" value="1"/>
</dbReference>
<comment type="similarity">
    <text evidence="1">Belongs to the universal stress protein A family.</text>
</comment>
<organism evidence="3 4">
    <name type="scientific">Candidatus Carbonibacillus altaicus</name>
    <dbReference type="NCBI Taxonomy" id="2163959"/>
    <lineage>
        <taxon>Bacteria</taxon>
        <taxon>Bacillati</taxon>
        <taxon>Bacillota</taxon>
        <taxon>Bacilli</taxon>
        <taxon>Bacillales</taxon>
        <taxon>Candidatus Carbonibacillus</taxon>
    </lineage>
</organism>